<proteinExistence type="predicted"/>
<evidence type="ECO:0000313" key="1">
    <source>
        <dbReference type="EMBL" id="EHO53445.1"/>
    </source>
</evidence>
<dbReference type="STRING" id="797516.HMPREF9104_00531"/>
<accession>H1LD67</accession>
<dbReference type="Proteomes" id="UP000005025">
    <property type="component" value="Unassembled WGS sequence"/>
</dbReference>
<dbReference type="HOGENOM" id="CLU_2418291_0_0_9"/>
<evidence type="ECO:0000313" key="2">
    <source>
        <dbReference type="Proteomes" id="UP000005025"/>
    </source>
</evidence>
<reference evidence="1 2" key="1">
    <citation type="submission" date="2011-09" db="EMBL/GenBank/DDBJ databases">
        <authorList>
            <person name="Weinstock G."/>
            <person name="Sodergren E."/>
            <person name="Clifton S."/>
            <person name="Fulton L."/>
            <person name="Fulton B."/>
            <person name="Courtney L."/>
            <person name="Fronick C."/>
            <person name="Harrison M."/>
            <person name="Strong C."/>
            <person name="Farmer C."/>
            <person name="Delahaunty K."/>
            <person name="Markovic C."/>
            <person name="Hall O."/>
            <person name="Minx P."/>
            <person name="Tomlinson C."/>
            <person name="Mitreva M."/>
            <person name="Hou S."/>
            <person name="Chen J."/>
            <person name="Wollam A."/>
            <person name="Pepin K.H."/>
            <person name="Johnson M."/>
            <person name="Bhonagiri V."/>
            <person name="Zhang X."/>
            <person name="Suruliraj S."/>
            <person name="Warren W."/>
            <person name="Chinwalla A."/>
            <person name="Mardis E.R."/>
            <person name="Wilson R.K."/>
        </authorList>
    </citation>
    <scope>NUCLEOTIDE SEQUENCE [LARGE SCALE GENOMIC DNA]</scope>
    <source>
        <strain evidence="1 2">F0435</strain>
    </source>
</reference>
<dbReference type="EMBL" id="AGRJ01000061">
    <property type="protein sequence ID" value="EHO53445.1"/>
    <property type="molecule type" value="Genomic_DNA"/>
</dbReference>
<dbReference type="AlphaFoldDB" id="H1LD67"/>
<feature type="non-terminal residue" evidence="1">
    <location>
        <position position="92"/>
    </location>
</feature>
<gene>
    <name evidence="1" type="ORF">HMPREF9104_00531</name>
</gene>
<comment type="caution">
    <text evidence="1">The sequence shown here is derived from an EMBL/GenBank/DDBJ whole genome shotgun (WGS) entry which is preliminary data.</text>
</comment>
<name>H1LD67_9LACO</name>
<sequence>MPSAFALNNLLPALKAEYPWLKAAESTSLQATNHDLIAAYQRFFQFQHGFPKFKSRKYPKQSYQSRMGIRLIDERHLKLPKLGVVRCSGRQV</sequence>
<organism evidence="1 2">
    <name type="scientific">Lentilactobacillus kisonensis F0435</name>
    <dbReference type="NCBI Taxonomy" id="797516"/>
    <lineage>
        <taxon>Bacteria</taxon>
        <taxon>Bacillati</taxon>
        <taxon>Bacillota</taxon>
        <taxon>Bacilli</taxon>
        <taxon>Lactobacillales</taxon>
        <taxon>Lactobacillaceae</taxon>
        <taxon>Lentilactobacillus</taxon>
    </lineage>
</organism>
<evidence type="ECO:0008006" key="3">
    <source>
        <dbReference type="Google" id="ProtNLM"/>
    </source>
</evidence>
<protein>
    <recommendedName>
        <fullName evidence="3">Transposase</fullName>
    </recommendedName>
</protein>